<organism evidence="7 9">
    <name type="scientific">Arcobacter ellisii</name>
    <dbReference type="NCBI Taxonomy" id="913109"/>
    <lineage>
        <taxon>Bacteria</taxon>
        <taxon>Pseudomonadati</taxon>
        <taxon>Campylobacterota</taxon>
        <taxon>Epsilonproteobacteria</taxon>
        <taxon>Campylobacterales</taxon>
        <taxon>Arcobacteraceae</taxon>
        <taxon>Arcobacter</taxon>
    </lineage>
</organism>
<dbReference type="AlphaFoldDB" id="A0A347UBM1"/>
<evidence type="ECO:0000256" key="2">
    <source>
        <dbReference type="ARBA" id="ARBA00022982"/>
    </source>
</evidence>
<gene>
    <name evidence="6" type="ORF">AELL_2645</name>
    <name evidence="7" type="ORF">CP962_03750</name>
</gene>
<dbReference type="PROSITE" id="PS51352">
    <property type="entry name" value="THIOREDOXIN_2"/>
    <property type="match status" value="1"/>
</dbReference>
<keyword evidence="1" id="KW-0813">Transport</keyword>
<evidence type="ECO:0000256" key="3">
    <source>
        <dbReference type="ARBA" id="ARBA00023157"/>
    </source>
</evidence>
<dbReference type="GO" id="GO:0005737">
    <property type="term" value="C:cytoplasm"/>
    <property type="evidence" value="ECO:0007669"/>
    <property type="project" value="TreeGrafter"/>
</dbReference>
<proteinExistence type="predicted"/>
<evidence type="ECO:0000313" key="9">
    <source>
        <dbReference type="Proteomes" id="UP000290588"/>
    </source>
</evidence>
<evidence type="ECO:0000256" key="1">
    <source>
        <dbReference type="ARBA" id="ARBA00022448"/>
    </source>
</evidence>
<dbReference type="CDD" id="cd02947">
    <property type="entry name" value="TRX_family"/>
    <property type="match status" value="1"/>
</dbReference>
<evidence type="ECO:0000313" key="6">
    <source>
        <dbReference type="EMBL" id="AXX96249.1"/>
    </source>
</evidence>
<protein>
    <submittedName>
        <fullName evidence="7">Thioredoxin</fullName>
    </submittedName>
</protein>
<dbReference type="PANTHER" id="PTHR45663:SF11">
    <property type="entry name" value="GEO12009P1"/>
    <property type="match status" value="1"/>
</dbReference>
<evidence type="ECO:0000259" key="5">
    <source>
        <dbReference type="PROSITE" id="PS51352"/>
    </source>
</evidence>
<dbReference type="PANTHER" id="PTHR45663">
    <property type="entry name" value="GEO12009P1"/>
    <property type="match status" value="1"/>
</dbReference>
<dbReference type="EMBL" id="CP032097">
    <property type="protein sequence ID" value="AXX96249.1"/>
    <property type="molecule type" value="Genomic_DNA"/>
</dbReference>
<dbReference type="Proteomes" id="UP000290588">
    <property type="component" value="Unassembled WGS sequence"/>
</dbReference>
<evidence type="ECO:0000313" key="7">
    <source>
        <dbReference type="EMBL" id="RXI31905.1"/>
    </source>
</evidence>
<dbReference type="Pfam" id="PF00085">
    <property type="entry name" value="Thioredoxin"/>
    <property type="match status" value="1"/>
</dbReference>
<dbReference type="InterPro" id="IPR017937">
    <property type="entry name" value="Thioredoxin_CS"/>
</dbReference>
<dbReference type="RefSeq" id="WP_118918391.1">
    <property type="nucleotide sequence ID" value="NZ_CP032097.1"/>
</dbReference>
<dbReference type="SUPFAM" id="SSF52833">
    <property type="entry name" value="Thioredoxin-like"/>
    <property type="match status" value="1"/>
</dbReference>
<feature type="domain" description="Thioredoxin" evidence="5">
    <location>
        <begin position="7"/>
        <end position="120"/>
    </location>
</feature>
<dbReference type="Gene3D" id="3.40.30.10">
    <property type="entry name" value="Glutaredoxin"/>
    <property type="match status" value="1"/>
</dbReference>
<keyword evidence="2" id="KW-0249">Electron transport</keyword>
<keyword evidence="8" id="KW-1185">Reference proteome</keyword>
<evidence type="ECO:0000313" key="8">
    <source>
        <dbReference type="Proteomes" id="UP000262582"/>
    </source>
</evidence>
<dbReference type="InterPro" id="IPR013766">
    <property type="entry name" value="Thioredoxin_domain"/>
</dbReference>
<dbReference type="OrthoDB" id="5348812at2"/>
<keyword evidence="4" id="KW-0676">Redox-active center</keyword>
<dbReference type="InterPro" id="IPR036249">
    <property type="entry name" value="Thioredoxin-like_sf"/>
</dbReference>
<dbReference type="Proteomes" id="UP000262582">
    <property type="component" value="Chromosome"/>
</dbReference>
<dbReference type="EMBL" id="NXIG01000003">
    <property type="protein sequence ID" value="RXI31905.1"/>
    <property type="molecule type" value="Genomic_DNA"/>
</dbReference>
<reference evidence="6 8" key="2">
    <citation type="submission" date="2018-08" db="EMBL/GenBank/DDBJ databases">
        <title>Complete genome of the Arcobacter ellisii type strain LMG 26155.</title>
        <authorList>
            <person name="Miller W.G."/>
            <person name="Yee E."/>
            <person name="Bono J.L."/>
        </authorList>
    </citation>
    <scope>NUCLEOTIDE SEQUENCE [LARGE SCALE GENOMIC DNA]</scope>
    <source>
        <strain evidence="6 8">LMG 26155</strain>
    </source>
</reference>
<dbReference type="GO" id="GO:0015035">
    <property type="term" value="F:protein-disulfide reductase activity"/>
    <property type="evidence" value="ECO:0007669"/>
    <property type="project" value="TreeGrafter"/>
</dbReference>
<dbReference type="PROSITE" id="PS00194">
    <property type="entry name" value="THIOREDOXIN_1"/>
    <property type="match status" value="1"/>
</dbReference>
<sequence>MNKVIFTLLFSVISVFAYENLNIDNFESKIKGKNVIVDFYASWCPPCKILANNLEDFDVIKPENVEIFKVDIDEQYVLAKKYGVSKLPTLVYFKDGKPIKEYVGILSKEELLLTSQENFK</sequence>
<dbReference type="KEGG" id="aell:AELL_2645"/>
<evidence type="ECO:0000256" key="4">
    <source>
        <dbReference type="ARBA" id="ARBA00023284"/>
    </source>
</evidence>
<name>A0A347UBM1_9BACT</name>
<keyword evidence="3" id="KW-1015">Disulfide bond</keyword>
<dbReference type="PRINTS" id="PR00421">
    <property type="entry name" value="THIOREDOXIN"/>
</dbReference>
<accession>A0A347UBM1</accession>
<reference evidence="7 9" key="1">
    <citation type="submission" date="2017-09" db="EMBL/GenBank/DDBJ databases">
        <title>Genomics of the genus Arcobacter.</title>
        <authorList>
            <person name="Perez-Cataluna A."/>
            <person name="Figueras M.J."/>
            <person name="Salas-Masso N."/>
        </authorList>
    </citation>
    <scope>NUCLEOTIDE SEQUENCE [LARGE SCALE GENOMIC DNA]</scope>
    <source>
        <strain evidence="7 9">CECT 7837</strain>
    </source>
</reference>